<dbReference type="EMBL" id="CP016793">
    <property type="protein sequence ID" value="ANZ42547.1"/>
    <property type="molecule type" value="Genomic_DNA"/>
</dbReference>
<dbReference type="AlphaFoldDB" id="A0A1B2HXX2"/>
<dbReference type="STRING" id="1586287.BBK82_07085"/>
<sequence>MSRGEDAFVLDYTITPPLPGDEPGGETVFMWIEAADDRLHHYTDFGGARGLSEDGLRTQGTISGQPAIDTDAKELSVRFVFLHGQSEQAYDLVIGL</sequence>
<keyword evidence="2" id="KW-1185">Reference proteome</keyword>
<evidence type="ECO:0000313" key="1">
    <source>
        <dbReference type="EMBL" id="ANZ42547.1"/>
    </source>
</evidence>
<organism evidence="1 2">
    <name type="scientific">Lentzea guizhouensis</name>
    <dbReference type="NCBI Taxonomy" id="1586287"/>
    <lineage>
        <taxon>Bacteria</taxon>
        <taxon>Bacillati</taxon>
        <taxon>Actinomycetota</taxon>
        <taxon>Actinomycetes</taxon>
        <taxon>Pseudonocardiales</taxon>
        <taxon>Pseudonocardiaceae</taxon>
        <taxon>Lentzea</taxon>
    </lineage>
</organism>
<protein>
    <submittedName>
        <fullName evidence="1">Uncharacterized protein</fullName>
    </submittedName>
</protein>
<gene>
    <name evidence="1" type="ORF">BBK82_07085</name>
</gene>
<accession>A0A1B2HXX2</accession>
<reference evidence="1 2" key="1">
    <citation type="submission" date="2016-07" db="EMBL/GenBank/DDBJ databases">
        <title>Complete genome sequence of the Lentzea guizhouensis DHS C013.</title>
        <authorList>
            <person name="Cao C."/>
        </authorList>
    </citation>
    <scope>NUCLEOTIDE SEQUENCE [LARGE SCALE GENOMIC DNA]</scope>
    <source>
        <strain evidence="1 2">DHS C013</strain>
    </source>
</reference>
<name>A0A1B2HXX2_9PSEU</name>
<proteinExistence type="predicted"/>
<dbReference type="Proteomes" id="UP000093053">
    <property type="component" value="Chromosome"/>
</dbReference>
<dbReference type="KEGG" id="led:BBK82_07085"/>
<evidence type="ECO:0000313" key="2">
    <source>
        <dbReference type="Proteomes" id="UP000093053"/>
    </source>
</evidence>